<dbReference type="PANTHER" id="PTHR42643">
    <property type="entry name" value="IONOTROPIC RECEPTOR 20A-RELATED"/>
    <property type="match status" value="1"/>
</dbReference>
<proteinExistence type="predicted"/>
<evidence type="ECO:0000256" key="6">
    <source>
        <dbReference type="ARBA" id="ARBA00023170"/>
    </source>
</evidence>
<dbReference type="GeneID" id="105273081"/>
<evidence type="ECO:0000256" key="1">
    <source>
        <dbReference type="ARBA" id="ARBA00004651"/>
    </source>
</evidence>
<dbReference type="KEGG" id="fas:105273081"/>
<dbReference type="GO" id="GO:0005886">
    <property type="term" value="C:plasma membrane"/>
    <property type="evidence" value="ECO:0007669"/>
    <property type="project" value="UniProtKB-SubCell"/>
</dbReference>
<dbReference type="RefSeq" id="XP_011313618.1">
    <property type="nucleotide sequence ID" value="XM_011315316.1"/>
</dbReference>
<evidence type="ECO:0000256" key="2">
    <source>
        <dbReference type="ARBA" id="ARBA00022475"/>
    </source>
</evidence>
<accession>A0A9R1TR94</accession>
<sequence>MNIKARRNIMKMVVAGVLYILICNVGYGESHEIDEIVRNLILDVTNTMYHARFSVTAFLCSTTDDLNNFSEFLSKNYKLHTILMLSKDYFLTLNDFELSHTNFYVFDLDCSASHELLIEVNEKGMFSAPGKWLMLQDSRLSRTSINETHLKNIFGNLSIFPDSEVTIALRIEDTAVKLLSIYRPNLIADLTFEDRGMWNQEKGIQLQNNDESSRRRTNIMQLPLRAAAVITHPNTMNHWEDCQEKRVDAVSKVGYAFTKLLAARMNTTVNFTFTPSWGYKSPNGTWDGIVAGLIRDEIDLGGTGMFITEHRIGVISYINLYTPSRVRFVFRRPPLSYVSNLFVLPFARNVWIATTLFCSFGYIILYL</sequence>
<evidence type="ECO:0000256" key="8">
    <source>
        <dbReference type="SAM" id="Phobius"/>
    </source>
</evidence>
<feature type="non-terminal residue" evidence="12">
    <location>
        <position position="367"/>
    </location>
</feature>
<keyword evidence="2" id="KW-1003">Cell membrane</keyword>
<keyword evidence="7" id="KW-0325">Glycoprotein</keyword>
<evidence type="ECO:0000259" key="10">
    <source>
        <dbReference type="Pfam" id="PF24576"/>
    </source>
</evidence>
<keyword evidence="6" id="KW-0675">Receptor</keyword>
<keyword evidence="11" id="KW-1185">Reference proteome</keyword>
<reference evidence="12" key="1">
    <citation type="submission" date="2025-08" db="UniProtKB">
        <authorList>
            <consortium name="RefSeq"/>
        </authorList>
    </citation>
    <scope>IDENTIFICATION</scope>
    <source>
        <strain evidence="12">USDA-PBARC FA_bdor</strain>
        <tissue evidence="12">Whole organism</tissue>
    </source>
</reference>
<keyword evidence="9" id="KW-0732">Signal</keyword>
<dbReference type="Gene3D" id="3.40.190.10">
    <property type="entry name" value="Periplasmic binding protein-like II"/>
    <property type="match status" value="1"/>
</dbReference>
<organism evidence="11 12">
    <name type="scientific">Fopius arisanus</name>
    <dbReference type="NCBI Taxonomy" id="64838"/>
    <lineage>
        <taxon>Eukaryota</taxon>
        <taxon>Metazoa</taxon>
        <taxon>Ecdysozoa</taxon>
        <taxon>Arthropoda</taxon>
        <taxon>Hexapoda</taxon>
        <taxon>Insecta</taxon>
        <taxon>Pterygota</taxon>
        <taxon>Neoptera</taxon>
        <taxon>Endopterygota</taxon>
        <taxon>Hymenoptera</taxon>
        <taxon>Apocrita</taxon>
        <taxon>Ichneumonoidea</taxon>
        <taxon>Braconidae</taxon>
        <taxon>Opiinae</taxon>
        <taxon>Fopius</taxon>
    </lineage>
</organism>
<evidence type="ECO:0000256" key="9">
    <source>
        <dbReference type="SAM" id="SignalP"/>
    </source>
</evidence>
<evidence type="ECO:0000256" key="7">
    <source>
        <dbReference type="ARBA" id="ARBA00023180"/>
    </source>
</evidence>
<dbReference type="AlphaFoldDB" id="A0A9R1TR94"/>
<keyword evidence="5 8" id="KW-0472">Membrane</keyword>
<evidence type="ECO:0000313" key="12">
    <source>
        <dbReference type="RefSeq" id="XP_011313618.1"/>
    </source>
</evidence>
<dbReference type="Pfam" id="PF24576">
    <property type="entry name" value="IR75A_N"/>
    <property type="match status" value="1"/>
</dbReference>
<feature type="signal peptide" evidence="9">
    <location>
        <begin position="1"/>
        <end position="30"/>
    </location>
</feature>
<evidence type="ECO:0000256" key="4">
    <source>
        <dbReference type="ARBA" id="ARBA00022989"/>
    </source>
</evidence>
<keyword evidence="4 8" id="KW-1133">Transmembrane helix</keyword>
<feature type="chain" id="PRO_5040237091" description="Ionotropic receptor 75a N-terminal domain-containing protein" evidence="9">
    <location>
        <begin position="31"/>
        <end position="367"/>
    </location>
</feature>
<evidence type="ECO:0000256" key="3">
    <source>
        <dbReference type="ARBA" id="ARBA00022692"/>
    </source>
</evidence>
<comment type="subcellular location">
    <subcellularLocation>
        <location evidence="1">Cell membrane</location>
        <topology evidence="1">Multi-pass membrane protein</topology>
    </subcellularLocation>
</comment>
<gene>
    <name evidence="12" type="primary">LOC105273081</name>
</gene>
<dbReference type="PANTHER" id="PTHR42643:SF33">
    <property type="entry name" value="GLUTAMATE RECEPTOR 2-LIKE PROTEIN"/>
    <property type="match status" value="1"/>
</dbReference>
<keyword evidence="3 8" id="KW-0812">Transmembrane</keyword>
<name>A0A9R1TR94_9HYME</name>
<protein>
    <recommendedName>
        <fullName evidence="10">Ionotropic receptor 75a N-terminal domain-containing protein</fullName>
    </recommendedName>
</protein>
<dbReference type="InterPro" id="IPR057074">
    <property type="entry name" value="IR75A_N"/>
</dbReference>
<dbReference type="OrthoDB" id="6117597at2759"/>
<feature type="domain" description="Ionotropic receptor 75a N-terminal" evidence="10">
    <location>
        <begin position="58"/>
        <end position="228"/>
    </location>
</feature>
<feature type="transmembrane region" description="Helical" evidence="8">
    <location>
        <begin position="341"/>
        <end position="365"/>
    </location>
</feature>
<dbReference type="InterPro" id="IPR052192">
    <property type="entry name" value="Insect_Ionotropic_Sensory_Rcpt"/>
</dbReference>
<evidence type="ECO:0000256" key="5">
    <source>
        <dbReference type="ARBA" id="ARBA00023136"/>
    </source>
</evidence>
<dbReference type="SUPFAM" id="SSF53850">
    <property type="entry name" value="Periplasmic binding protein-like II"/>
    <property type="match status" value="1"/>
</dbReference>
<evidence type="ECO:0000313" key="11">
    <source>
        <dbReference type="Proteomes" id="UP000694866"/>
    </source>
</evidence>
<dbReference type="Proteomes" id="UP000694866">
    <property type="component" value="Unplaced"/>
</dbReference>